<feature type="region of interest" description="Disordered" evidence="1">
    <location>
        <begin position="1"/>
        <end position="90"/>
    </location>
</feature>
<dbReference type="Proteomes" id="UP000005239">
    <property type="component" value="Unassembled WGS sequence"/>
</dbReference>
<name>A0A2A6BL78_PRIPA</name>
<keyword evidence="2" id="KW-0472">Membrane</keyword>
<organism evidence="3 4">
    <name type="scientific">Pristionchus pacificus</name>
    <name type="common">Parasitic nematode worm</name>
    <dbReference type="NCBI Taxonomy" id="54126"/>
    <lineage>
        <taxon>Eukaryota</taxon>
        <taxon>Metazoa</taxon>
        <taxon>Ecdysozoa</taxon>
        <taxon>Nematoda</taxon>
        <taxon>Chromadorea</taxon>
        <taxon>Rhabditida</taxon>
        <taxon>Rhabditina</taxon>
        <taxon>Diplogasteromorpha</taxon>
        <taxon>Diplogasteroidea</taxon>
        <taxon>Neodiplogasteridae</taxon>
        <taxon>Pristionchus</taxon>
    </lineage>
</organism>
<keyword evidence="2" id="KW-1133">Transmembrane helix</keyword>
<feature type="region of interest" description="Disordered" evidence="1">
    <location>
        <begin position="388"/>
        <end position="472"/>
    </location>
</feature>
<sequence length="999" mass="111217">MLTRFLEIESMKGPPSIPGMFRSRSSNAIPSHHVHQHQHQLGQSRPNTLGLAPTPSPSSFLSPRSPSPRRGLGWNHRNQMMKTDGRSRSPVVAESCHLLRGHSEHRSNGWRAEEVLRSAVQALEGRCSRRAKSMHDTKIAVKQFIAKVEVFLLNELNRALEAVNESDRLMIAKLNRANLHYEEEDTRPSLYHLPSPTRPAWKTWNLDQENPRRMEELLETVRELLQLPRGDKFEEDTLLELKERSEWNVRVAAEAVAAAMGARFVHEHGSRSASPDMSWIDGGMGSAGSIPNGKPRRRAASSDTASHASSLPLEPNVFEQNGVKVEYRLKKIGFVRERPSVMSFRERSIAPEGTASPGGILTRFRIGAAIRPHLRFLPHDCVLLSPDPSHMSSDSHKGGPNSTYSSHPPYPIEDGLNTTFTSSDTGITPTPARPPVTTSTPKKSKEKAPIADSETTTSGTTPDRGPFSLSPSATPVSFGPSFLTRPICVHAFSTKTFPNALAVSDSCGGVYICTPGGSILHHLLIKNSSASSLAVDEQNEILYVSVMQAKGRSVHVFDAADGFKKLDTLACPKDPKIEMSRTRWLTVAPRGQLFMTSGDNHKSALWVYMRSKKGWKLLKESRKTRYQYLSVAEDQAEYKAVVLLTCDAANNRLLLFVVDHSLSLINEYDLSKTYRLNDHIASPASAIVDKHGNLIVLDYASGKVWILLSGVKGVRRLKEIPTEEPLNPQEALGITATGDYMLVAVFARQTIIATRYLDDGVFPSLRSPSLSRRSQSLPRSAPPESLSESALEESDLYVLYFQTLRRRSEGAGVQGRKRATDLPRSGSQHSQSEGKEVELIRANPHPPPPPPCTHSMLSEFPHTDEADLFYREAEGEKVFDEMIGMYPTEDMDLHASARREGEKPSKKKPQVSYRGDGRKQIDGILQEQQGANALWTSTITRGVAHQWKDKSEGRIARAHRYITEATYEVKVYVRQSRYVSIVALVLLNLFLIFILYRLL</sequence>
<feature type="region of interest" description="Disordered" evidence="1">
    <location>
        <begin position="810"/>
        <end position="851"/>
    </location>
</feature>
<keyword evidence="4" id="KW-1185">Reference proteome</keyword>
<evidence type="ECO:0000256" key="2">
    <source>
        <dbReference type="SAM" id="Phobius"/>
    </source>
</evidence>
<dbReference type="SUPFAM" id="SSF63829">
    <property type="entry name" value="Calcium-dependent phosphotriesterase"/>
    <property type="match status" value="1"/>
</dbReference>
<feature type="region of interest" description="Disordered" evidence="1">
    <location>
        <begin position="768"/>
        <end position="788"/>
    </location>
</feature>
<feature type="transmembrane region" description="Helical" evidence="2">
    <location>
        <begin position="978"/>
        <end position="996"/>
    </location>
</feature>
<accession>A0A8R1UA90</accession>
<accession>A0A2A6BL78</accession>
<feature type="region of interest" description="Disordered" evidence="1">
    <location>
        <begin position="896"/>
        <end position="915"/>
    </location>
</feature>
<dbReference type="EnsemblMetazoa" id="PPA12816.1">
    <property type="protein sequence ID" value="PPA12816.1"/>
    <property type="gene ID" value="WBGene00102370"/>
</dbReference>
<feature type="compositionally biased region" description="Low complexity" evidence="1">
    <location>
        <begin position="301"/>
        <end position="310"/>
    </location>
</feature>
<reference evidence="4" key="1">
    <citation type="journal article" date="2008" name="Nat. Genet.">
        <title>The Pristionchus pacificus genome provides a unique perspective on nematode lifestyle and parasitism.</title>
        <authorList>
            <person name="Dieterich C."/>
            <person name="Clifton S.W."/>
            <person name="Schuster L.N."/>
            <person name="Chinwalla A."/>
            <person name="Delehaunty K."/>
            <person name="Dinkelacker I."/>
            <person name="Fulton L."/>
            <person name="Fulton R."/>
            <person name="Godfrey J."/>
            <person name="Minx P."/>
            <person name="Mitreva M."/>
            <person name="Roeseler W."/>
            <person name="Tian H."/>
            <person name="Witte H."/>
            <person name="Yang S.P."/>
            <person name="Wilson R.K."/>
            <person name="Sommer R.J."/>
        </authorList>
    </citation>
    <scope>NUCLEOTIDE SEQUENCE [LARGE SCALE GENOMIC DNA]</scope>
    <source>
        <strain evidence="4">PS312</strain>
    </source>
</reference>
<feature type="region of interest" description="Disordered" evidence="1">
    <location>
        <begin position="269"/>
        <end position="313"/>
    </location>
</feature>
<feature type="compositionally biased region" description="Polar residues" evidence="1">
    <location>
        <begin position="416"/>
        <end position="428"/>
    </location>
</feature>
<gene>
    <name evidence="3" type="primary">WBGene00102370</name>
</gene>
<evidence type="ECO:0000256" key="1">
    <source>
        <dbReference type="SAM" id="MobiDB-lite"/>
    </source>
</evidence>
<proteinExistence type="predicted"/>
<dbReference type="AlphaFoldDB" id="A0A2A6BL78"/>
<feature type="compositionally biased region" description="Basic and acidic residues" evidence="1">
    <location>
        <begin position="1"/>
        <end position="10"/>
    </location>
</feature>
<evidence type="ECO:0000313" key="4">
    <source>
        <dbReference type="Proteomes" id="UP000005239"/>
    </source>
</evidence>
<keyword evidence="2" id="KW-0812">Transmembrane</keyword>
<evidence type="ECO:0000313" key="3">
    <source>
        <dbReference type="EnsemblMetazoa" id="PPA12816.1"/>
    </source>
</evidence>
<protein>
    <submittedName>
        <fullName evidence="3">Uncharacterized protein</fullName>
    </submittedName>
</protein>
<reference evidence="3" key="2">
    <citation type="submission" date="2022-06" db="UniProtKB">
        <authorList>
            <consortium name="EnsemblMetazoa"/>
        </authorList>
    </citation>
    <scope>IDENTIFICATION</scope>
    <source>
        <strain evidence="3">PS312</strain>
    </source>
</reference>
<feature type="compositionally biased region" description="Low complexity" evidence="1">
    <location>
        <begin position="57"/>
        <end position="70"/>
    </location>
</feature>